<dbReference type="PROSITE" id="PS00397">
    <property type="entry name" value="RECOMBINASES_1"/>
    <property type="match status" value="1"/>
</dbReference>
<dbReference type="InterPro" id="IPR036162">
    <property type="entry name" value="Resolvase-like_N_sf"/>
</dbReference>
<comment type="similarity">
    <text evidence="1">Belongs to the site-specific recombinase resolvase family.</text>
</comment>
<keyword evidence="4" id="KW-0233">DNA recombination</keyword>
<gene>
    <name evidence="7" type="ORF">L2Y54_01755</name>
</gene>
<organism evidence="7 8">
    <name type="scientific">Thiothrix winogradskyi</name>
    <dbReference type="NCBI Taxonomy" id="96472"/>
    <lineage>
        <taxon>Bacteria</taxon>
        <taxon>Pseudomonadati</taxon>
        <taxon>Pseudomonadota</taxon>
        <taxon>Gammaproteobacteria</taxon>
        <taxon>Thiotrichales</taxon>
        <taxon>Thiotrichaceae</taxon>
        <taxon>Thiothrix</taxon>
    </lineage>
</organism>
<sequence>MRIGYARVSSLSQDYENQVARLKESGCEEIFSEKQSGKSADNREQLQAALKWCRKGDTLIVAKLDRLARNTEDLLKIIRQLQEKGAHFVALDNPTIDTTSPQGEFMLTILAAVAKFERSLINSRCDEGRKAAKLKGVQFGRKAKLTDEQLEALREDVRAGNMSMQAIADKYGVARNSVYRLAGSKEAA</sequence>
<keyword evidence="8" id="KW-1185">Reference proteome</keyword>
<feature type="active site" description="O-(5'-phospho-DNA)-serine intermediate" evidence="5">
    <location>
        <position position="9"/>
    </location>
</feature>
<dbReference type="PANTHER" id="PTHR30461:SF26">
    <property type="entry name" value="RESOLVASE HOMOLOG YNEB"/>
    <property type="match status" value="1"/>
</dbReference>
<evidence type="ECO:0000259" key="6">
    <source>
        <dbReference type="PROSITE" id="PS51736"/>
    </source>
</evidence>
<accession>A0ABY3SZ12</accession>
<evidence type="ECO:0000313" key="8">
    <source>
        <dbReference type="Proteomes" id="UP001054801"/>
    </source>
</evidence>
<dbReference type="SMART" id="SM00857">
    <property type="entry name" value="Resolvase"/>
    <property type="match status" value="1"/>
</dbReference>
<dbReference type="SUPFAM" id="SSF46689">
    <property type="entry name" value="Homeodomain-like"/>
    <property type="match status" value="1"/>
</dbReference>
<dbReference type="Proteomes" id="UP001054801">
    <property type="component" value="Chromosome"/>
</dbReference>
<dbReference type="PANTHER" id="PTHR30461">
    <property type="entry name" value="DNA-INVERTASE FROM LAMBDOID PROPHAGE"/>
    <property type="match status" value="1"/>
</dbReference>
<name>A0ABY3SZ12_9GAMM</name>
<dbReference type="Pfam" id="PF02796">
    <property type="entry name" value="HTH_7"/>
    <property type="match status" value="1"/>
</dbReference>
<dbReference type="SUPFAM" id="SSF53041">
    <property type="entry name" value="Resolvase-like"/>
    <property type="match status" value="1"/>
</dbReference>
<keyword evidence="3" id="KW-0238">DNA-binding</keyword>
<keyword evidence="2" id="KW-0229">DNA integration</keyword>
<dbReference type="PROSITE" id="PS00398">
    <property type="entry name" value="RECOMBINASES_2"/>
    <property type="match status" value="1"/>
</dbReference>
<feature type="domain" description="Resolvase/invertase-type recombinase catalytic" evidence="6">
    <location>
        <begin position="1"/>
        <end position="136"/>
    </location>
</feature>
<evidence type="ECO:0000256" key="4">
    <source>
        <dbReference type="ARBA" id="ARBA00023172"/>
    </source>
</evidence>
<dbReference type="CDD" id="cd03768">
    <property type="entry name" value="SR_ResInv"/>
    <property type="match status" value="1"/>
</dbReference>
<dbReference type="InterPro" id="IPR009057">
    <property type="entry name" value="Homeodomain-like_sf"/>
</dbReference>
<dbReference type="Pfam" id="PF00239">
    <property type="entry name" value="Resolvase"/>
    <property type="match status" value="1"/>
</dbReference>
<dbReference type="EMBL" id="CP091244">
    <property type="protein sequence ID" value="UJS24787.1"/>
    <property type="molecule type" value="Genomic_DNA"/>
</dbReference>
<dbReference type="InterPro" id="IPR050639">
    <property type="entry name" value="SSR_resolvase"/>
</dbReference>
<dbReference type="CDD" id="cd00569">
    <property type="entry name" value="HTH_Hin_like"/>
    <property type="match status" value="1"/>
</dbReference>
<dbReference type="Gene3D" id="1.10.10.60">
    <property type="entry name" value="Homeodomain-like"/>
    <property type="match status" value="1"/>
</dbReference>
<evidence type="ECO:0000256" key="5">
    <source>
        <dbReference type="PROSITE-ProRule" id="PRU10137"/>
    </source>
</evidence>
<dbReference type="InterPro" id="IPR006119">
    <property type="entry name" value="Resolv_N"/>
</dbReference>
<evidence type="ECO:0000256" key="1">
    <source>
        <dbReference type="ARBA" id="ARBA00009913"/>
    </source>
</evidence>
<evidence type="ECO:0000256" key="3">
    <source>
        <dbReference type="ARBA" id="ARBA00023125"/>
    </source>
</evidence>
<evidence type="ECO:0000256" key="2">
    <source>
        <dbReference type="ARBA" id="ARBA00022908"/>
    </source>
</evidence>
<evidence type="ECO:0000313" key="7">
    <source>
        <dbReference type="EMBL" id="UJS24787.1"/>
    </source>
</evidence>
<protein>
    <submittedName>
        <fullName evidence="7">Recombinase family protein</fullName>
    </submittedName>
</protein>
<dbReference type="PROSITE" id="PS51736">
    <property type="entry name" value="RECOMBINASES_3"/>
    <property type="match status" value="1"/>
</dbReference>
<dbReference type="RefSeq" id="WP_236499481.1">
    <property type="nucleotide sequence ID" value="NZ_CP091244.1"/>
</dbReference>
<dbReference type="Gene3D" id="3.40.50.1390">
    <property type="entry name" value="Resolvase, N-terminal catalytic domain"/>
    <property type="match status" value="1"/>
</dbReference>
<dbReference type="InterPro" id="IPR006118">
    <property type="entry name" value="Recombinase_CS"/>
</dbReference>
<reference evidence="7" key="1">
    <citation type="journal article" date="2022" name="Microorganisms">
        <title>Two New Species of Filamentous Sulfur Bacteria of the Genus Thiothrix, Thiothrix winogradskyi sp. nov. and 'Candidatus Thiothrix sulfatifontis' sp. nov.</title>
        <authorList>
            <person name="Ravin N.V."/>
            <person name="Rossetti S."/>
            <person name="Beletsky A.V."/>
            <person name="Kadnikov V.V."/>
            <person name="Rudenko T.S."/>
            <person name="Smolyakov D.D."/>
            <person name="Moskvitina M.I."/>
            <person name="Gureeva M.V."/>
            <person name="Mardanov A.V."/>
            <person name="Grabovich M.Y."/>
        </authorList>
    </citation>
    <scope>NUCLEOTIDE SEQUENCE</scope>
    <source>
        <strain evidence="7">CT3</strain>
    </source>
</reference>
<proteinExistence type="inferred from homology"/>
<dbReference type="InterPro" id="IPR006120">
    <property type="entry name" value="Resolvase_HTH_dom"/>
</dbReference>